<sequence>MKATIFKLAVIFTVLTTYVKAKSRLGPMVTDKVFVDVTIGGEKAGRIVIGLFGEVVPKTVRNFVALATHEKGFGFKGSIFHRVVKNFLIQGGDILRGDGRGRISAYGEIFDDENFKLHHYGAGWINMANFGKDSNGSMFAIFTVNTPWLNDKHVVFGIVLEGMDVVMKVENMEVGFEDKPKTECAISDSGVLPLDKPFRVEKKPVKF</sequence>
<dbReference type="EC" id="5.2.1.8" evidence="4"/>
<dbReference type="GO" id="GO:0016018">
    <property type="term" value="F:cyclosporin A binding"/>
    <property type="evidence" value="ECO:0007669"/>
    <property type="project" value="TreeGrafter"/>
</dbReference>
<organism evidence="5 6">
    <name type="scientific">Paramuricea clavata</name>
    <name type="common">Red gorgonian</name>
    <name type="synonym">Violescent sea-whip</name>
    <dbReference type="NCBI Taxonomy" id="317549"/>
    <lineage>
        <taxon>Eukaryota</taxon>
        <taxon>Metazoa</taxon>
        <taxon>Cnidaria</taxon>
        <taxon>Anthozoa</taxon>
        <taxon>Octocorallia</taxon>
        <taxon>Malacalcyonacea</taxon>
        <taxon>Plexauridae</taxon>
        <taxon>Paramuricea</taxon>
    </lineage>
</organism>
<evidence type="ECO:0000256" key="1">
    <source>
        <dbReference type="ARBA" id="ARBA00000971"/>
    </source>
</evidence>
<dbReference type="GO" id="GO:0005737">
    <property type="term" value="C:cytoplasm"/>
    <property type="evidence" value="ECO:0007669"/>
    <property type="project" value="TreeGrafter"/>
</dbReference>
<dbReference type="OrthoDB" id="193499at2759"/>
<keyword evidence="3 4" id="KW-0413">Isomerase</keyword>
<feature type="signal peptide" evidence="4">
    <location>
        <begin position="1"/>
        <end position="21"/>
    </location>
</feature>
<keyword evidence="2 4" id="KW-0697">Rotamase</keyword>
<keyword evidence="4" id="KW-0732">Signal</keyword>
<comment type="catalytic activity">
    <reaction evidence="1 4">
        <text>[protein]-peptidylproline (omega=180) = [protein]-peptidylproline (omega=0)</text>
        <dbReference type="Rhea" id="RHEA:16237"/>
        <dbReference type="Rhea" id="RHEA-COMP:10747"/>
        <dbReference type="Rhea" id="RHEA-COMP:10748"/>
        <dbReference type="ChEBI" id="CHEBI:83833"/>
        <dbReference type="ChEBI" id="CHEBI:83834"/>
        <dbReference type="EC" id="5.2.1.8"/>
    </reaction>
</comment>
<dbReference type="PANTHER" id="PTHR11071">
    <property type="entry name" value="PEPTIDYL-PROLYL CIS-TRANS ISOMERASE"/>
    <property type="match status" value="1"/>
</dbReference>
<feature type="chain" id="PRO_5040558224" description="Peptidyl-prolyl cis-trans isomerase" evidence="4">
    <location>
        <begin position="22"/>
        <end position="207"/>
    </location>
</feature>
<dbReference type="InterPro" id="IPR002130">
    <property type="entry name" value="Cyclophilin-type_PPIase_dom"/>
</dbReference>
<proteinExistence type="inferred from homology"/>
<dbReference type="InterPro" id="IPR029000">
    <property type="entry name" value="Cyclophilin-like_dom_sf"/>
</dbReference>
<name>A0A7D9DHG1_PARCT</name>
<keyword evidence="6" id="KW-1185">Reference proteome</keyword>
<evidence type="ECO:0000313" key="6">
    <source>
        <dbReference type="Proteomes" id="UP001152795"/>
    </source>
</evidence>
<accession>A0A7D9DHG1</accession>
<dbReference type="Pfam" id="PF00160">
    <property type="entry name" value="Pro_isomerase"/>
    <property type="match status" value="1"/>
</dbReference>
<comment type="similarity">
    <text evidence="4">Belongs to the cyclophilin-type PPIase family.</text>
</comment>
<dbReference type="GO" id="GO:0006457">
    <property type="term" value="P:protein folding"/>
    <property type="evidence" value="ECO:0007669"/>
    <property type="project" value="InterPro"/>
</dbReference>
<dbReference type="PROSITE" id="PS00170">
    <property type="entry name" value="CSA_PPIASE_1"/>
    <property type="match status" value="1"/>
</dbReference>
<dbReference type="PRINTS" id="PR00153">
    <property type="entry name" value="CSAPPISMRASE"/>
</dbReference>
<evidence type="ECO:0000256" key="4">
    <source>
        <dbReference type="RuleBase" id="RU363019"/>
    </source>
</evidence>
<comment type="function">
    <text evidence="4">PPIases accelerate the folding of proteins. It catalyzes the cis-trans isomerization of proline imidic peptide bonds in oligopeptides.</text>
</comment>
<gene>
    <name evidence="5" type="ORF">PACLA_8A074707</name>
</gene>
<evidence type="ECO:0000256" key="3">
    <source>
        <dbReference type="ARBA" id="ARBA00023235"/>
    </source>
</evidence>
<dbReference type="AlphaFoldDB" id="A0A7D9DHG1"/>
<evidence type="ECO:0000313" key="5">
    <source>
        <dbReference type="EMBL" id="CAB3984689.1"/>
    </source>
</evidence>
<dbReference type="PROSITE" id="PS50072">
    <property type="entry name" value="CSA_PPIASE_2"/>
    <property type="match status" value="1"/>
</dbReference>
<comment type="caution">
    <text evidence="5">The sequence shown here is derived from an EMBL/GenBank/DDBJ whole genome shotgun (WGS) entry which is preliminary data.</text>
</comment>
<dbReference type="EMBL" id="CACRXK020000773">
    <property type="protein sequence ID" value="CAB3984689.1"/>
    <property type="molecule type" value="Genomic_DNA"/>
</dbReference>
<dbReference type="InterPro" id="IPR020892">
    <property type="entry name" value="Cyclophilin-type_PPIase_CS"/>
</dbReference>
<dbReference type="GO" id="GO:0003755">
    <property type="term" value="F:peptidyl-prolyl cis-trans isomerase activity"/>
    <property type="evidence" value="ECO:0007669"/>
    <property type="project" value="UniProtKB-UniRule"/>
</dbReference>
<dbReference type="FunFam" id="2.40.100.10:FF:000001">
    <property type="entry name" value="Peptidyl-prolyl cis-trans isomerase"/>
    <property type="match status" value="1"/>
</dbReference>
<evidence type="ECO:0000256" key="2">
    <source>
        <dbReference type="ARBA" id="ARBA00023110"/>
    </source>
</evidence>
<dbReference type="Proteomes" id="UP001152795">
    <property type="component" value="Unassembled WGS sequence"/>
</dbReference>
<reference evidence="5" key="1">
    <citation type="submission" date="2020-04" db="EMBL/GenBank/DDBJ databases">
        <authorList>
            <person name="Alioto T."/>
            <person name="Alioto T."/>
            <person name="Gomez Garrido J."/>
        </authorList>
    </citation>
    <scope>NUCLEOTIDE SEQUENCE</scope>
    <source>
        <strain evidence="5">A484AB</strain>
    </source>
</reference>
<protein>
    <recommendedName>
        <fullName evidence="4">Peptidyl-prolyl cis-trans isomerase</fullName>
        <shortName evidence="4">PPIase</shortName>
        <ecNumber evidence="4">5.2.1.8</ecNumber>
    </recommendedName>
</protein>
<dbReference type="Gene3D" id="2.40.100.10">
    <property type="entry name" value="Cyclophilin-like"/>
    <property type="match status" value="1"/>
</dbReference>
<dbReference type="SUPFAM" id="SSF50891">
    <property type="entry name" value="Cyclophilin-like"/>
    <property type="match status" value="1"/>
</dbReference>
<dbReference type="PANTHER" id="PTHR11071:SF561">
    <property type="entry name" value="PEPTIDYL-PROLYL CIS-TRANS ISOMERASE D-RELATED"/>
    <property type="match status" value="1"/>
</dbReference>